<dbReference type="CDD" id="cd00093">
    <property type="entry name" value="HTH_XRE"/>
    <property type="match status" value="1"/>
</dbReference>
<evidence type="ECO:0000313" key="3">
    <source>
        <dbReference type="EMBL" id="NIJ09325.1"/>
    </source>
</evidence>
<name>A0ABX0TZZ8_9SPHN</name>
<dbReference type="Gene3D" id="1.10.260.40">
    <property type="entry name" value="lambda repressor-like DNA-binding domains"/>
    <property type="match status" value="1"/>
</dbReference>
<organism evidence="3 4">
    <name type="scientific">Sphingomonas vulcanisoli</name>
    <dbReference type="NCBI Taxonomy" id="1658060"/>
    <lineage>
        <taxon>Bacteria</taxon>
        <taxon>Pseudomonadati</taxon>
        <taxon>Pseudomonadota</taxon>
        <taxon>Alphaproteobacteria</taxon>
        <taxon>Sphingomonadales</taxon>
        <taxon>Sphingomonadaceae</taxon>
        <taxon>Sphingomonas</taxon>
    </lineage>
</organism>
<comment type="caution">
    <text evidence="3">The sequence shown here is derived from an EMBL/GenBank/DDBJ whole genome shotgun (WGS) entry which is preliminary data.</text>
</comment>
<evidence type="ECO:0000313" key="4">
    <source>
        <dbReference type="Proteomes" id="UP000727456"/>
    </source>
</evidence>
<dbReference type="Proteomes" id="UP000727456">
    <property type="component" value="Unassembled WGS sequence"/>
</dbReference>
<gene>
    <name evidence="3" type="ORF">FHS31_002957</name>
</gene>
<feature type="domain" description="HTH cro/C1-type" evidence="2">
    <location>
        <begin position="21"/>
        <end position="72"/>
    </location>
</feature>
<dbReference type="Pfam" id="PF13560">
    <property type="entry name" value="HTH_31"/>
    <property type="match status" value="1"/>
</dbReference>
<proteinExistence type="predicted"/>
<dbReference type="EMBL" id="JAAOZC010000010">
    <property type="protein sequence ID" value="NIJ09325.1"/>
    <property type="molecule type" value="Genomic_DNA"/>
</dbReference>
<dbReference type="InterPro" id="IPR010982">
    <property type="entry name" value="Lambda_DNA-bd_dom_sf"/>
</dbReference>
<keyword evidence="4" id="KW-1185">Reference proteome</keyword>
<dbReference type="SUPFAM" id="SSF47413">
    <property type="entry name" value="lambda repressor-like DNA-binding domains"/>
    <property type="match status" value="1"/>
</dbReference>
<protein>
    <submittedName>
        <fullName evidence="3">Transcriptional regulator with XRE-family HTH domain</fullName>
    </submittedName>
</protein>
<feature type="region of interest" description="Disordered" evidence="1">
    <location>
        <begin position="90"/>
        <end position="110"/>
    </location>
</feature>
<dbReference type="PROSITE" id="PS50943">
    <property type="entry name" value="HTH_CROC1"/>
    <property type="match status" value="1"/>
</dbReference>
<dbReference type="InterPro" id="IPR001387">
    <property type="entry name" value="Cro/C1-type_HTH"/>
</dbReference>
<dbReference type="RefSeq" id="WP_167074854.1">
    <property type="nucleotide sequence ID" value="NZ_JAAOZC010000010.1"/>
</dbReference>
<evidence type="ECO:0000256" key="1">
    <source>
        <dbReference type="SAM" id="MobiDB-lite"/>
    </source>
</evidence>
<reference evidence="3 4" key="1">
    <citation type="submission" date="2020-03" db="EMBL/GenBank/DDBJ databases">
        <title>Genomic Encyclopedia of Type Strains, Phase III (KMG-III): the genomes of soil and plant-associated and newly described type strains.</title>
        <authorList>
            <person name="Whitman W."/>
        </authorList>
    </citation>
    <scope>NUCLEOTIDE SEQUENCE [LARGE SCALE GENOMIC DNA]</scope>
    <source>
        <strain evidence="3 4">CECT 8804</strain>
    </source>
</reference>
<dbReference type="SMART" id="SM00530">
    <property type="entry name" value="HTH_XRE"/>
    <property type="match status" value="1"/>
</dbReference>
<sequence>MKIAATTPDSVMLEELGRRARAHRVGMNLTQPQLAEAAGVSSRTIERLESGTPVQLDKLLRILRALRLTDNLDQLFPEVSIRPLQQIGAKPKVRQRARTTKAPVARGAKPGWVWGDKK</sequence>
<accession>A0ABX0TZZ8</accession>
<evidence type="ECO:0000259" key="2">
    <source>
        <dbReference type="PROSITE" id="PS50943"/>
    </source>
</evidence>